<feature type="transmembrane region" description="Helical" evidence="2">
    <location>
        <begin position="127"/>
        <end position="152"/>
    </location>
</feature>
<accession>A0A9W6Z6R5</accession>
<sequence>MSSAEVLKNVTEHVCVEWNLGDYLDRNYGCEYPAIHTGWGGQDEFVVDCGSTVAEESPVDHTVKCSVYFAITLIYSCCNFYGAFLTRNGATGLELQTYCLRLGVAMSIVALISTSDIDAAAGRLPYTLYHVLTSMNGALLVIVIINCNKVLIDAQRSKGANDKGDMWAHVKRISEVTVWIFELVFVIVENSVEEGDGVVNGTLQALRNLCTGLVLLFWFVTIVYFTLAIVKKLKRSSSKDVASLNAQKHLMRNCYIIAFGCFVGVAVKILSFMGSLGKTLYARPSCESDGFFHFNHVQLTVLSSLVPLICLPKVLKKLKKKKRAVRPSGATTFASDTSASENKSYSRRHSL</sequence>
<keyword evidence="4" id="KW-1185">Reference proteome</keyword>
<keyword evidence="2" id="KW-0472">Membrane</keyword>
<dbReference type="Proteomes" id="UP001165082">
    <property type="component" value="Unassembled WGS sequence"/>
</dbReference>
<feature type="transmembrane region" description="Helical" evidence="2">
    <location>
        <begin position="98"/>
        <end position="115"/>
    </location>
</feature>
<protein>
    <submittedName>
        <fullName evidence="3">Uncharacterized protein</fullName>
    </submittedName>
</protein>
<keyword evidence="2" id="KW-1133">Transmembrane helix</keyword>
<dbReference type="AlphaFoldDB" id="A0A9W6Z6R5"/>
<evidence type="ECO:0000256" key="1">
    <source>
        <dbReference type="SAM" id="MobiDB-lite"/>
    </source>
</evidence>
<feature type="transmembrane region" description="Helical" evidence="2">
    <location>
        <begin position="173"/>
        <end position="192"/>
    </location>
</feature>
<feature type="transmembrane region" description="Helical" evidence="2">
    <location>
        <begin position="212"/>
        <end position="233"/>
    </location>
</feature>
<dbReference type="EMBL" id="BRXZ01003147">
    <property type="protein sequence ID" value="GMH48344.1"/>
    <property type="molecule type" value="Genomic_DNA"/>
</dbReference>
<reference evidence="3" key="1">
    <citation type="submission" date="2022-07" db="EMBL/GenBank/DDBJ databases">
        <title>Genome analysis of Parmales, a sister group of diatoms, reveals the evolutionary specialization of diatoms from phago-mixotrophs to photoautotrophs.</title>
        <authorList>
            <person name="Ban H."/>
            <person name="Sato S."/>
            <person name="Yoshikawa S."/>
            <person name="Kazumasa Y."/>
            <person name="Nakamura Y."/>
            <person name="Ichinomiya M."/>
            <person name="Saitoh K."/>
            <person name="Sato N."/>
            <person name="Blanc-Mathieu R."/>
            <person name="Endo H."/>
            <person name="Kuwata A."/>
            <person name="Ogata H."/>
        </authorList>
    </citation>
    <scope>NUCLEOTIDE SEQUENCE</scope>
</reference>
<evidence type="ECO:0000256" key="2">
    <source>
        <dbReference type="SAM" id="Phobius"/>
    </source>
</evidence>
<evidence type="ECO:0000313" key="3">
    <source>
        <dbReference type="EMBL" id="GMH48344.1"/>
    </source>
</evidence>
<feature type="region of interest" description="Disordered" evidence="1">
    <location>
        <begin position="332"/>
        <end position="351"/>
    </location>
</feature>
<comment type="caution">
    <text evidence="3">The sequence shown here is derived from an EMBL/GenBank/DDBJ whole genome shotgun (WGS) entry which is preliminary data.</text>
</comment>
<evidence type="ECO:0000313" key="4">
    <source>
        <dbReference type="Proteomes" id="UP001165082"/>
    </source>
</evidence>
<feature type="transmembrane region" description="Helical" evidence="2">
    <location>
        <begin position="254"/>
        <end position="276"/>
    </location>
</feature>
<organism evidence="3 4">
    <name type="scientific">Triparma retinervis</name>
    <dbReference type="NCBI Taxonomy" id="2557542"/>
    <lineage>
        <taxon>Eukaryota</taxon>
        <taxon>Sar</taxon>
        <taxon>Stramenopiles</taxon>
        <taxon>Ochrophyta</taxon>
        <taxon>Bolidophyceae</taxon>
        <taxon>Parmales</taxon>
        <taxon>Triparmaceae</taxon>
        <taxon>Triparma</taxon>
    </lineage>
</organism>
<feature type="transmembrane region" description="Helical" evidence="2">
    <location>
        <begin position="67"/>
        <end position="86"/>
    </location>
</feature>
<gene>
    <name evidence="3" type="ORF">TrRE_jg8895</name>
</gene>
<dbReference type="OrthoDB" id="199808at2759"/>
<feature type="compositionally biased region" description="Polar residues" evidence="1">
    <location>
        <begin position="332"/>
        <end position="343"/>
    </location>
</feature>
<keyword evidence="2" id="KW-0812">Transmembrane</keyword>
<name>A0A9W6Z6R5_9STRA</name>
<proteinExistence type="predicted"/>
<feature type="transmembrane region" description="Helical" evidence="2">
    <location>
        <begin position="296"/>
        <end position="315"/>
    </location>
</feature>